<keyword evidence="1" id="KW-0812">Transmembrane</keyword>
<feature type="transmembrane region" description="Helical" evidence="1">
    <location>
        <begin position="202"/>
        <end position="228"/>
    </location>
</feature>
<evidence type="ECO:0000256" key="1">
    <source>
        <dbReference type="SAM" id="Phobius"/>
    </source>
</evidence>
<dbReference type="OrthoDB" id="5289641at2759"/>
<name>A0A9W4UN68_9PLEO</name>
<proteinExistence type="predicted"/>
<keyword evidence="1" id="KW-1133">Transmembrane helix</keyword>
<keyword evidence="3" id="KW-1185">Reference proteome</keyword>
<dbReference type="Proteomes" id="UP001152607">
    <property type="component" value="Unassembled WGS sequence"/>
</dbReference>
<gene>
    <name evidence="2" type="ORF">PDIGIT_LOCUS11050</name>
</gene>
<dbReference type="EMBL" id="CAOQHR010000007">
    <property type="protein sequence ID" value="CAI6337931.1"/>
    <property type="molecule type" value="Genomic_DNA"/>
</dbReference>
<keyword evidence="1" id="KW-0472">Membrane</keyword>
<dbReference type="PANTHER" id="PTHR39697">
    <property type="entry name" value="RICIN B LECTIN DOMAIN-CONTAINING PROTEIN-RELATED"/>
    <property type="match status" value="1"/>
</dbReference>
<organism evidence="2 3">
    <name type="scientific">Periconia digitata</name>
    <dbReference type="NCBI Taxonomy" id="1303443"/>
    <lineage>
        <taxon>Eukaryota</taxon>
        <taxon>Fungi</taxon>
        <taxon>Dikarya</taxon>
        <taxon>Ascomycota</taxon>
        <taxon>Pezizomycotina</taxon>
        <taxon>Dothideomycetes</taxon>
        <taxon>Pleosporomycetidae</taxon>
        <taxon>Pleosporales</taxon>
        <taxon>Massarineae</taxon>
        <taxon>Periconiaceae</taxon>
        <taxon>Periconia</taxon>
    </lineage>
</organism>
<dbReference type="AlphaFoldDB" id="A0A9W4UN68"/>
<reference evidence="2" key="1">
    <citation type="submission" date="2023-01" db="EMBL/GenBank/DDBJ databases">
        <authorList>
            <person name="Van Ghelder C."/>
            <person name="Rancurel C."/>
        </authorList>
    </citation>
    <scope>NUCLEOTIDE SEQUENCE</scope>
    <source>
        <strain evidence="2">CNCM I-4278</strain>
    </source>
</reference>
<evidence type="ECO:0000313" key="2">
    <source>
        <dbReference type="EMBL" id="CAI6337931.1"/>
    </source>
</evidence>
<protein>
    <submittedName>
        <fullName evidence="2">Uncharacterized protein</fullName>
    </submittedName>
</protein>
<sequence length="256" mass="29366">MPSSQWENQSSLPDFQSCTIYTPSVTSENTEIWEPTAAPRPPQSSRLVAGKSYIIQSVLSGQVITFWNGKVVLVPWSGQATQHITRWQCVDDGGWFGFRDPISYGLMAFSGSHICCREQNQESETTKFHVREVGDRTYHLLMPWRVSYSYSSLNLRPIGQSLSGNTVELRLVERSSSALEWRFIEVDPLVPSNSLVVPSNSFVVPIVYACWSFFVPLILSFIVFMLLFEGSSTELLRPQHNVYWNPRNPYVYRYYR</sequence>
<accession>A0A9W4UN68</accession>
<evidence type="ECO:0000313" key="3">
    <source>
        <dbReference type="Proteomes" id="UP001152607"/>
    </source>
</evidence>
<dbReference type="PANTHER" id="PTHR39697:SF2">
    <property type="entry name" value="CYANOVIRIN-N DOMAIN-CONTAINING PROTEIN"/>
    <property type="match status" value="1"/>
</dbReference>
<comment type="caution">
    <text evidence="2">The sequence shown here is derived from an EMBL/GenBank/DDBJ whole genome shotgun (WGS) entry which is preliminary data.</text>
</comment>